<keyword evidence="5 10" id="KW-0732">Signal</keyword>
<protein>
    <recommendedName>
        <fullName evidence="11">Protein kinase domain-containing protein</fullName>
    </recommendedName>
</protein>
<evidence type="ECO:0000256" key="5">
    <source>
        <dbReference type="ARBA" id="ARBA00022729"/>
    </source>
</evidence>
<reference evidence="12" key="2">
    <citation type="submission" date="2021-12" db="EMBL/GenBank/DDBJ databases">
        <title>Resequencing data analysis of finger millet.</title>
        <authorList>
            <person name="Hatakeyama M."/>
            <person name="Aluri S."/>
            <person name="Balachadran M.T."/>
            <person name="Sivarajan S.R."/>
            <person name="Poveda L."/>
            <person name="Shimizu-Inatsugi R."/>
            <person name="Schlapbach R."/>
            <person name="Sreeman S.M."/>
            <person name="Shimizu K.K."/>
        </authorList>
    </citation>
    <scope>NUCLEOTIDE SEQUENCE</scope>
</reference>
<dbReference type="InterPro" id="IPR008271">
    <property type="entry name" value="Ser/Thr_kinase_AS"/>
</dbReference>
<comment type="similarity">
    <text evidence="2">Belongs to the protein kinase superfamily. Ser/Thr protein kinase family.</text>
</comment>
<dbReference type="InterPro" id="IPR000719">
    <property type="entry name" value="Prot_kinase_dom"/>
</dbReference>
<keyword evidence="6" id="KW-0677">Repeat</keyword>
<keyword evidence="8 9" id="KW-0472">Membrane</keyword>
<dbReference type="Gene3D" id="1.10.510.10">
    <property type="entry name" value="Transferase(Phosphotransferase) domain 1"/>
    <property type="match status" value="1"/>
</dbReference>
<dbReference type="FunFam" id="1.10.510.10:FF:000016">
    <property type="entry name" value="Somatic embryogenesis receptor-like kinase 1"/>
    <property type="match status" value="1"/>
</dbReference>
<dbReference type="InterPro" id="IPR011009">
    <property type="entry name" value="Kinase-like_dom_sf"/>
</dbReference>
<reference evidence="12" key="1">
    <citation type="journal article" date="2018" name="DNA Res.">
        <title>Multiple hybrid de novo genome assembly of finger millet, an orphan allotetraploid crop.</title>
        <authorList>
            <person name="Hatakeyama M."/>
            <person name="Aluri S."/>
            <person name="Balachadran M.T."/>
            <person name="Sivarajan S.R."/>
            <person name="Patrignani A."/>
            <person name="Gruter S."/>
            <person name="Poveda L."/>
            <person name="Shimizu-Inatsugi R."/>
            <person name="Baeten J."/>
            <person name="Francoijs K.J."/>
            <person name="Nataraja K.N."/>
            <person name="Reddy Y.A.N."/>
            <person name="Phadnis S."/>
            <person name="Ravikumar R.L."/>
            <person name="Schlapbach R."/>
            <person name="Sreeman S.M."/>
            <person name="Shimizu K.K."/>
        </authorList>
    </citation>
    <scope>NUCLEOTIDE SEQUENCE</scope>
</reference>
<feature type="transmembrane region" description="Helical" evidence="9">
    <location>
        <begin position="197"/>
        <end position="219"/>
    </location>
</feature>
<dbReference type="GO" id="GO:0016020">
    <property type="term" value="C:membrane"/>
    <property type="evidence" value="ECO:0007669"/>
    <property type="project" value="UniProtKB-SubCell"/>
</dbReference>
<feature type="signal peptide" evidence="10">
    <location>
        <begin position="1"/>
        <end position="26"/>
    </location>
</feature>
<comment type="caution">
    <text evidence="12">The sequence shown here is derived from an EMBL/GenBank/DDBJ whole genome shotgun (WGS) entry which is preliminary data.</text>
</comment>
<evidence type="ECO:0000256" key="6">
    <source>
        <dbReference type="ARBA" id="ARBA00022737"/>
    </source>
</evidence>
<accession>A0AAV5EA34</accession>
<dbReference type="EMBL" id="BQKI01000074">
    <property type="protein sequence ID" value="GJN19415.1"/>
    <property type="molecule type" value="Genomic_DNA"/>
</dbReference>
<evidence type="ECO:0000256" key="3">
    <source>
        <dbReference type="ARBA" id="ARBA00022614"/>
    </source>
</evidence>
<keyword evidence="4 9" id="KW-0812">Transmembrane</keyword>
<comment type="subcellular location">
    <subcellularLocation>
        <location evidence="1">Membrane</location>
    </subcellularLocation>
</comment>
<sequence length="483" mass="52983">MATEPRILLLLAVVVVLAADGGVVDAADPPLSPKGLNYEVAALMAVKSRVRDDKGLMAKWDINSVDPCTWSMVTCSPDGFVVSLCASPLSLMANNELSGTLSPSIGNLSHLQTMSLQNNRISGQIPPEIGKLTNLNALDLSGNQFVGDIPSSLGQLTRLNYLRLDRNNLSGQIPVDVAKLPGTTTRPLQKGKNHHQLALAISLSITCATILVLLFVYWLSYCRWRLPFASAVLLSIVFHSNMELKISEYHHGKPSLDWSKRMRIALGAARGLLYLHEQCNPKIIHRDVKAANILLDESFEAIVGDFGLAKLLDRQESHVTTAVRGTIGHIAPEYLSTGQSSEKTDVYGFGILLLELITGPKTLSNGHGQSQKGMILDWVRELKEEKKLDKLVDRDLKDSFDVAELECSVDVIIQCTQTNPILRPKMSEVLHALEANVTIAESSIELNREPLPYAGTYSFSIRHEDPHDSSSFIIEPDELSGPR</sequence>
<evidence type="ECO:0000256" key="1">
    <source>
        <dbReference type="ARBA" id="ARBA00004370"/>
    </source>
</evidence>
<evidence type="ECO:0000259" key="11">
    <source>
        <dbReference type="PROSITE" id="PS50011"/>
    </source>
</evidence>
<dbReference type="Proteomes" id="UP001054889">
    <property type="component" value="Unassembled WGS sequence"/>
</dbReference>
<evidence type="ECO:0000256" key="10">
    <source>
        <dbReference type="SAM" id="SignalP"/>
    </source>
</evidence>
<gene>
    <name evidence="12" type="primary">gb06693</name>
    <name evidence="12" type="ORF">PR202_gb06693</name>
</gene>
<name>A0AAV5EA34_ELECO</name>
<feature type="chain" id="PRO_5043820205" description="Protein kinase domain-containing protein" evidence="10">
    <location>
        <begin position="27"/>
        <end position="483"/>
    </location>
</feature>
<evidence type="ECO:0000313" key="12">
    <source>
        <dbReference type="EMBL" id="GJN19415.1"/>
    </source>
</evidence>
<dbReference type="SMART" id="SM00220">
    <property type="entry name" value="S_TKc"/>
    <property type="match status" value="1"/>
</dbReference>
<keyword evidence="7 9" id="KW-1133">Transmembrane helix</keyword>
<dbReference type="InterPro" id="IPR013210">
    <property type="entry name" value="LRR_N_plant-typ"/>
</dbReference>
<evidence type="ECO:0000256" key="2">
    <source>
        <dbReference type="ARBA" id="ARBA00008684"/>
    </source>
</evidence>
<dbReference type="SUPFAM" id="SSF52058">
    <property type="entry name" value="L domain-like"/>
    <property type="match status" value="1"/>
</dbReference>
<feature type="domain" description="Protein kinase" evidence="11">
    <location>
        <begin position="135"/>
        <end position="434"/>
    </location>
</feature>
<proteinExistence type="inferred from homology"/>
<dbReference type="PROSITE" id="PS50011">
    <property type="entry name" value="PROTEIN_KINASE_DOM"/>
    <property type="match status" value="1"/>
</dbReference>
<evidence type="ECO:0000256" key="8">
    <source>
        <dbReference type="ARBA" id="ARBA00023136"/>
    </source>
</evidence>
<evidence type="ECO:0000313" key="13">
    <source>
        <dbReference type="Proteomes" id="UP001054889"/>
    </source>
</evidence>
<dbReference type="Pfam" id="PF00069">
    <property type="entry name" value="Pkinase"/>
    <property type="match status" value="1"/>
</dbReference>
<dbReference type="GO" id="GO:0005524">
    <property type="term" value="F:ATP binding"/>
    <property type="evidence" value="ECO:0007669"/>
    <property type="project" value="InterPro"/>
</dbReference>
<dbReference type="Pfam" id="PF23598">
    <property type="entry name" value="LRR_14"/>
    <property type="match status" value="1"/>
</dbReference>
<dbReference type="Gene3D" id="3.80.10.10">
    <property type="entry name" value="Ribonuclease Inhibitor"/>
    <property type="match status" value="1"/>
</dbReference>
<dbReference type="InterPro" id="IPR032675">
    <property type="entry name" value="LRR_dom_sf"/>
</dbReference>
<keyword evidence="13" id="KW-1185">Reference proteome</keyword>
<dbReference type="PANTHER" id="PTHR48006:SF90">
    <property type="entry name" value="PROTEIN KINASE DOMAIN-CONTAINING PROTEIN"/>
    <property type="match status" value="1"/>
</dbReference>
<evidence type="ECO:0000256" key="4">
    <source>
        <dbReference type="ARBA" id="ARBA00022692"/>
    </source>
</evidence>
<dbReference type="GO" id="GO:0004672">
    <property type="term" value="F:protein kinase activity"/>
    <property type="evidence" value="ECO:0007669"/>
    <property type="project" value="InterPro"/>
</dbReference>
<evidence type="ECO:0000256" key="9">
    <source>
        <dbReference type="SAM" id="Phobius"/>
    </source>
</evidence>
<organism evidence="12 13">
    <name type="scientific">Eleusine coracana subsp. coracana</name>
    <dbReference type="NCBI Taxonomy" id="191504"/>
    <lineage>
        <taxon>Eukaryota</taxon>
        <taxon>Viridiplantae</taxon>
        <taxon>Streptophyta</taxon>
        <taxon>Embryophyta</taxon>
        <taxon>Tracheophyta</taxon>
        <taxon>Spermatophyta</taxon>
        <taxon>Magnoliopsida</taxon>
        <taxon>Liliopsida</taxon>
        <taxon>Poales</taxon>
        <taxon>Poaceae</taxon>
        <taxon>PACMAD clade</taxon>
        <taxon>Chloridoideae</taxon>
        <taxon>Cynodonteae</taxon>
        <taxon>Eleusininae</taxon>
        <taxon>Eleusine</taxon>
    </lineage>
</organism>
<dbReference type="FunFam" id="3.80.10.10:FF:000400">
    <property type="entry name" value="Nuclear pore complex protein NUP107"/>
    <property type="match status" value="1"/>
</dbReference>
<dbReference type="InterPro" id="IPR055414">
    <property type="entry name" value="LRR_R13L4/SHOC2-like"/>
</dbReference>
<evidence type="ECO:0000256" key="7">
    <source>
        <dbReference type="ARBA" id="ARBA00022989"/>
    </source>
</evidence>
<keyword evidence="3" id="KW-0433">Leucine-rich repeat</keyword>
<dbReference type="AlphaFoldDB" id="A0AAV5EA34"/>
<dbReference type="Pfam" id="PF08263">
    <property type="entry name" value="LRRNT_2"/>
    <property type="match status" value="1"/>
</dbReference>
<dbReference type="PROSITE" id="PS00108">
    <property type="entry name" value="PROTEIN_KINASE_ST"/>
    <property type="match status" value="1"/>
</dbReference>
<dbReference type="InterPro" id="IPR051824">
    <property type="entry name" value="LRR_Rcpt-Like_S/T_Kinase"/>
</dbReference>
<dbReference type="PANTHER" id="PTHR48006">
    <property type="entry name" value="LEUCINE-RICH REPEAT-CONTAINING PROTEIN DDB_G0281931-RELATED"/>
    <property type="match status" value="1"/>
</dbReference>
<dbReference type="SUPFAM" id="SSF56112">
    <property type="entry name" value="Protein kinase-like (PK-like)"/>
    <property type="match status" value="1"/>
</dbReference>